<evidence type="ECO:0000313" key="2">
    <source>
        <dbReference type="Proteomes" id="UP000224419"/>
    </source>
</evidence>
<gene>
    <name evidence="1" type="primary">53</name>
    <name evidence="1" type="ORF">VULTURE_53</name>
</gene>
<organism evidence="1 2">
    <name type="scientific">Arthrobacter phage Vulture</name>
    <dbReference type="NCBI Taxonomy" id="1772321"/>
    <lineage>
        <taxon>Viruses</taxon>
        <taxon>Duplodnaviria</taxon>
        <taxon>Heunggongvirae</taxon>
        <taxon>Uroviricota</taxon>
        <taxon>Caudoviricetes</taxon>
        <taxon>Korravirus</taxon>
        <taxon>Korravirus hunterdalle</taxon>
    </lineage>
</organism>
<dbReference type="EMBL" id="KU160671">
    <property type="protein sequence ID" value="ALY10718.1"/>
    <property type="molecule type" value="Genomic_DNA"/>
</dbReference>
<evidence type="ECO:0000313" key="1">
    <source>
        <dbReference type="EMBL" id="ALY10718.1"/>
    </source>
</evidence>
<sequence>MGLTIRGQGFFQFGLSRIRSYIMVDFPAPTTGPISTLCRCGCGEATASYRSVYRPGHDSKHISHLLQELLVGIDSLEHGKLSAKDYQTQVSDAFILLPSASLQDRLYHAVLNYGRGRLRERLVDLKIKPFEPEKPARARNAK</sequence>
<accession>A0A0U4B7J5</accession>
<dbReference type="Proteomes" id="UP000224419">
    <property type="component" value="Genome"/>
</dbReference>
<proteinExistence type="predicted"/>
<reference evidence="1 2" key="1">
    <citation type="submission" date="2015-11" db="EMBL/GenBank/DDBJ databases">
        <authorList>
            <person name="Chudoff D."/>
            <person name="Farina J."/>
            <person name="Dunbar D."/>
            <person name="Bradley K.W."/>
            <person name="Asai D.J."/>
            <person name="Jacobs-Sera D."/>
            <person name="Guerrero C.A."/>
            <person name="Bowman C.A."/>
            <person name="Russell D.A."/>
            <person name="Pope W.H."/>
            <person name="Hatfull G.F."/>
        </authorList>
    </citation>
    <scope>NUCLEOTIDE SEQUENCE [LARGE SCALE GENOMIC DNA]</scope>
</reference>
<protein>
    <submittedName>
        <fullName evidence="1">Uncharacterized protein</fullName>
    </submittedName>
</protein>
<name>A0A0U4B7J5_9CAUD</name>